<feature type="compositionally biased region" description="Basic and acidic residues" evidence="1">
    <location>
        <begin position="532"/>
        <end position="545"/>
    </location>
</feature>
<accession>A0A812T582</accession>
<evidence type="ECO:0000256" key="1">
    <source>
        <dbReference type="SAM" id="MobiDB-lite"/>
    </source>
</evidence>
<feature type="region of interest" description="Disordered" evidence="1">
    <location>
        <begin position="404"/>
        <end position="455"/>
    </location>
</feature>
<dbReference type="OrthoDB" id="436599at2759"/>
<gene>
    <name evidence="2" type="ORF">SNAT2548_LOCUS28612</name>
</gene>
<dbReference type="AlphaFoldDB" id="A0A812T582"/>
<reference evidence="2" key="1">
    <citation type="submission" date="2021-02" db="EMBL/GenBank/DDBJ databases">
        <authorList>
            <person name="Dougan E. K."/>
            <person name="Rhodes N."/>
            <person name="Thang M."/>
            <person name="Chan C."/>
        </authorList>
    </citation>
    <scope>NUCLEOTIDE SEQUENCE</scope>
</reference>
<feature type="compositionally biased region" description="Basic residues" evidence="1">
    <location>
        <begin position="439"/>
        <end position="450"/>
    </location>
</feature>
<feature type="region of interest" description="Disordered" evidence="1">
    <location>
        <begin position="532"/>
        <end position="552"/>
    </location>
</feature>
<evidence type="ECO:0000313" key="3">
    <source>
        <dbReference type="Proteomes" id="UP000604046"/>
    </source>
</evidence>
<keyword evidence="3" id="KW-1185">Reference proteome</keyword>
<evidence type="ECO:0000313" key="2">
    <source>
        <dbReference type="EMBL" id="CAE7510862.1"/>
    </source>
</evidence>
<feature type="region of interest" description="Disordered" evidence="1">
    <location>
        <begin position="1"/>
        <end position="33"/>
    </location>
</feature>
<sequence>MSEAIPGQPLAEASVSGPAPEGRPRPPSPLAKPEQCEEVRHSTCLELVSDGVRAILHNKISGEKVHLKRVPDGARIRFDERRQFGFIVNDSKSTWCSRLLKWHIFKDKASNDLFLCHKLPGSQGIVTRWLDEVQGRRWLDLQMPVGLPDASARQQQAVRILEFDRPYKTSGCCCFWSLQSILTCLAQPDKVSQVTQSAVSTWMRKSWKAIISQHLGPRSILDHHVLTTDRSHGIDGRELLEVDETLVSTPAMLQLLFHFCNQPPSKLACDCSKTTRFTREVLSCFQVGELAKGQPSSRTGLELVCDPQWQGAMHRPGGGPSLFNLAGYLATDQVEVSDGWKSLAPAIRKAIGIRSHTDVLSLMWGCQRKSKVAWVCDQLSYALASFLEVERLLLFADPSAVQKVADGPEKVKPRPSLSDPKVLAHNARASLKPGEKRTAKTNKVKKKKKGEKKEEEKESRLNLVRYFYGCRREMADSKVISIAGDESRVGRKERLYEIRDTKFRPDQPGENVTRQDREDYLAKARAFLRRERAREDDVAKDEPQKKVVRSRQQKPPVRVAAYDLLLAKDNALRCLTDRGLDAFMPKDKKGSLSDKYCLVEVSDQGPVPVAVDSFELGYLKLRKWTLEDPFHAMWKSVLGGVKAAGAYPAISLTCLWLNLNDGPWNSEKWFCTVQESWKEFKAMVQVGDPLLNVIAARCSRFGLSDLTLQTLLSDLKEGNFSTLWRRGLAVQPSRWFSWQDAFLARLENPTDMHLQFLLLLFHGVEMGYLTCGKTAESCKLKDLCGSTSEVTDLPDGNMRQERLRRSTLQSKCKNTLHAVTATRLHW</sequence>
<name>A0A812T582_9DINO</name>
<proteinExistence type="predicted"/>
<organism evidence="2 3">
    <name type="scientific">Symbiodinium natans</name>
    <dbReference type="NCBI Taxonomy" id="878477"/>
    <lineage>
        <taxon>Eukaryota</taxon>
        <taxon>Sar</taxon>
        <taxon>Alveolata</taxon>
        <taxon>Dinophyceae</taxon>
        <taxon>Suessiales</taxon>
        <taxon>Symbiodiniaceae</taxon>
        <taxon>Symbiodinium</taxon>
    </lineage>
</organism>
<comment type="caution">
    <text evidence="2">The sequence shown here is derived from an EMBL/GenBank/DDBJ whole genome shotgun (WGS) entry which is preliminary data.</text>
</comment>
<dbReference type="EMBL" id="CAJNDS010002523">
    <property type="protein sequence ID" value="CAE7510862.1"/>
    <property type="molecule type" value="Genomic_DNA"/>
</dbReference>
<protein>
    <submittedName>
        <fullName evidence="2">Uncharacterized protein</fullName>
    </submittedName>
</protein>
<dbReference type="Proteomes" id="UP000604046">
    <property type="component" value="Unassembled WGS sequence"/>
</dbReference>